<gene>
    <name evidence="1" type="ordered locus">NAMH_0873</name>
</gene>
<dbReference type="InterPro" id="IPR029058">
    <property type="entry name" value="AB_hydrolase_fold"/>
</dbReference>
<dbReference type="NCBIfam" id="NF033854">
    <property type="entry name" value="esterase_BioV"/>
    <property type="match status" value="1"/>
</dbReference>
<keyword evidence="2" id="KW-1185">Reference proteome</keyword>
<accession>B9L9G8</accession>
<organism evidence="1 2">
    <name type="scientific">Nautilia profundicola (strain ATCC BAA-1463 / DSM 18972 / AmH)</name>
    <dbReference type="NCBI Taxonomy" id="598659"/>
    <lineage>
        <taxon>Bacteria</taxon>
        <taxon>Pseudomonadati</taxon>
        <taxon>Campylobacterota</taxon>
        <taxon>Epsilonproteobacteria</taxon>
        <taxon>Nautiliales</taxon>
        <taxon>Nautiliaceae</taxon>
        <taxon>Nautilia</taxon>
    </lineage>
</organism>
<dbReference type="STRING" id="598659.NAMH_0873"/>
<protein>
    <recommendedName>
        <fullName evidence="3">Alpha/beta hydrolase</fullName>
    </recommendedName>
</protein>
<dbReference type="HOGENOM" id="CLU_131449_0_0_7"/>
<evidence type="ECO:0000313" key="1">
    <source>
        <dbReference type="EMBL" id="ACM93096.1"/>
    </source>
</evidence>
<evidence type="ECO:0008006" key="3">
    <source>
        <dbReference type="Google" id="ProtNLM"/>
    </source>
</evidence>
<dbReference type="eggNOG" id="COG2267">
    <property type="taxonomic scope" value="Bacteria"/>
</dbReference>
<sequence length="161" mass="19058">MKYFNGFCLKNEKKLFQNYIVEEEFVVAGFSYGAQRAVDYVINSSERVDKLQLLSPAYFNYPQKIIDLNINAFKLNKEKYIENFMKKAGFFNEKYITDCTVEDLNALFTFDWEKIKLIKNVKIEIFLGEFDKIISLKPAVDFFKNYGDVYLIKKANHFLRS</sequence>
<dbReference type="KEGG" id="nam:NAMH_0873"/>
<dbReference type="Gene3D" id="3.40.50.1820">
    <property type="entry name" value="alpha/beta hydrolase"/>
    <property type="match status" value="1"/>
</dbReference>
<dbReference type="RefSeq" id="WP_015902148.1">
    <property type="nucleotide sequence ID" value="NC_012115.1"/>
</dbReference>
<dbReference type="OrthoDB" id="5343449at2"/>
<dbReference type="ESTHER" id="naupa-b9l9g8">
    <property type="family name" value="AlphaBeta_hydrolase"/>
</dbReference>
<dbReference type="Proteomes" id="UP000000448">
    <property type="component" value="Chromosome"/>
</dbReference>
<dbReference type="AlphaFoldDB" id="B9L9G8"/>
<proteinExistence type="predicted"/>
<evidence type="ECO:0000313" key="2">
    <source>
        <dbReference type="Proteomes" id="UP000000448"/>
    </source>
</evidence>
<dbReference type="SUPFAM" id="SSF53474">
    <property type="entry name" value="alpha/beta-Hydrolases"/>
    <property type="match status" value="1"/>
</dbReference>
<name>B9L9G8_NAUPA</name>
<reference evidence="1 2" key="1">
    <citation type="journal article" date="2009" name="PLoS Genet.">
        <title>Adaptations to submarine hydrothermal environments exemplified by the genome of Nautilia profundicola.</title>
        <authorList>
            <person name="Campbell B.J."/>
            <person name="Smith J.L."/>
            <person name="Hanson T.E."/>
            <person name="Klotz M.G."/>
            <person name="Stein L.Y."/>
            <person name="Lee C.K."/>
            <person name="Wu D."/>
            <person name="Robinson J.M."/>
            <person name="Khouri H.M."/>
            <person name="Eisen J.A."/>
            <person name="Cary S.C."/>
        </authorList>
    </citation>
    <scope>NUCLEOTIDE SEQUENCE [LARGE SCALE GENOMIC DNA]</scope>
    <source>
        <strain evidence="2">ATCC BAA-1463 / DSM 18972 / AmH</strain>
    </source>
</reference>
<dbReference type="EMBL" id="CP001279">
    <property type="protein sequence ID" value="ACM93096.1"/>
    <property type="molecule type" value="Genomic_DNA"/>
</dbReference>